<comment type="caution">
    <text evidence="1">The sequence shown here is derived from an EMBL/GenBank/DDBJ whole genome shotgun (WGS) entry which is preliminary data.</text>
</comment>
<dbReference type="AlphaFoldDB" id="A0AAV7KV19"/>
<name>A0AAV7KV19_PLEWA</name>
<organism evidence="1 2">
    <name type="scientific">Pleurodeles waltl</name>
    <name type="common">Iberian ribbed newt</name>
    <dbReference type="NCBI Taxonomy" id="8319"/>
    <lineage>
        <taxon>Eukaryota</taxon>
        <taxon>Metazoa</taxon>
        <taxon>Chordata</taxon>
        <taxon>Craniata</taxon>
        <taxon>Vertebrata</taxon>
        <taxon>Euteleostomi</taxon>
        <taxon>Amphibia</taxon>
        <taxon>Batrachia</taxon>
        <taxon>Caudata</taxon>
        <taxon>Salamandroidea</taxon>
        <taxon>Salamandridae</taxon>
        <taxon>Pleurodelinae</taxon>
        <taxon>Pleurodeles</taxon>
    </lineage>
</organism>
<evidence type="ECO:0000313" key="1">
    <source>
        <dbReference type="EMBL" id="KAJ1083311.1"/>
    </source>
</evidence>
<evidence type="ECO:0000313" key="2">
    <source>
        <dbReference type="Proteomes" id="UP001066276"/>
    </source>
</evidence>
<reference evidence="1" key="1">
    <citation type="journal article" date="2022" name="bioRxiv">
        <title>Sequencing and chromosome-scale assembly of the giantPleurodeles waltlgenome.</title>
        <authorList>
            <person name="Brown T."/>
            <person name="Elewa A."/>
            <person name="Iarovenko S."/>
            <person name="Subramanian E."/>
            <person name="Araus A.J."/>
            <person name="Petzold A."/>
            <person name="Susuki M."/>
            <person name="Suzuki K.-i.T."/>
            <person name="Hayashi T."/>
            <person name="Toyoda A."/>
            <person name="Oliveira C."/>
            <person name="Osipova E."/>
            <person name="Leigh N.D."/>
            <person name="Simon A."/>
            <person name="Yun M.H."/>
        </authorList>
    </citation>
    <scope>NUCLEOTIDE SEQUENCE</scope>
    <source>
        <strain evidence="1">20211129_DDA</strain>
        <tissue evidence="1">Liver</tissue>
    </source>
</reference>
<dbReference type="EMBL" id="JANPWB010000016">
    <property type="protein sequence ID" value="KAJ1083311.1"/>
    <property type="molecule type" value="Genomic_DNA"/>
</dbReference>
<accession>A0AAV7KV19</accession>
<proteinExistence type="predicted"/>
<gene>
    <name evidence="1" type="ORF">NDU88_003470</name>
</gene>
<sequence>MSLGGLSVAHLTQSLFFRYTFRGTPRFSVQVRTQARVAPLASRSWQEEITRTSKKEDEELNKGLKNHEIYLNPEYQKHNIMA</sequence>
<keyword evidence="2" id="KW-1185">Reference proteome</keyword>
<protein>
    <submittedName>
        <fullName evidence="1">Uncharacterized protein</fullName>
    </submittedName>
</protein>
<dbReference type="Proteomes" id="UP001066276">
    <property type="component" value="Chromosome 12"/>
</dbReference>